<dbReference type="InterPro" id="IPR019853">
    <property type="entry name" value="GldB-like"/>
</dbReference>
<dbReference type="Pfam" id="PF25594">
    <property type="entry name" value="GldB_lipo"/>
    <property type="match status" value="1"/>
</dbReference>
<sequence>MRVSILIISLFFLVFSCQDNNKDADQIANIDVNLNIARFDVAFAEARPGDLDQLKTEFPFMFPSQFDDAFWVGKMSDTLQLQLNEETIKQFPDLKKEEEEIKQLFQSLKYYFPTFKTPRVITTTSDVDYRNKVIVTDTIAVIELDTYLGSDHFFYEGLQNYIVANMRPEQIVVDLADAYAKKYVSNAKRKNLLDEMVYSGKLLYIKDKLIPFKSDAEKIGYTQAQLDWVTANQEQMWQYFIQKELLYSTDSKLPNRFINAAPFSKFYLAEIDNESPGKVGQFVGWQIVKAYMENNDVTLAELLNAPAQTVFNKSKYKPRQ</sequence>
<reference evidence="2" key="1">
    <citation type="submission" date="2016-10" db="EMBL/GenBank/DDBJ databases">
        <authorList>
            <person name="Varghese N."/>
            <person name="Submissions S."/>
        </authorList>
    </citation>
    <scope>NUCLEOTIDE SEQUENCE [LARGE SCALE GENOMIC DNA]</scope>
    <source>
        <strain evidence="2">DSM 28881</strain>
    </source>
</reference>
<accession>A0A1I3SJP8</accession>
<dbReference type="STRING" id="1144750.SAMN05443431_11065"/>
<evidence type="ECO:0000313" key="2">
    <source>
        <dbReference type="Proteomes" id="UP000199559"/>
    </source>
</evidence>
<name>A0A1I3SJP8_9FLAO</name>
<dbReference type="NCBIfam" id="TIGR03514">
    <property type="entry name" value="GldB_lipo"/>
    <property type="match status" value="1"/>
</dbReference>
<dbReference type="EMBL" id="FORM01000010">
    <property type="protein sequence ID" value="SFJ57667.1"/>
    <property type="molecule type" value="Genomic_DNA"/>
</dbReference>
<dbReference type="PROSITE" id="PS51257">
    <property type="entry name" value="PROKAR_LIPOPROTEIN"/>
    <property type="match status" value="1"/>
</dbReference>
<organism evidence="1 2">
    <name type="scientific">Olleya namhaensis</name>
    <dbReference type="NCBI Taxonomy" id="1144750"/>
    <lineage>
        <taxon>Bacteria</taxon>
        <taxon>Pseudomonadati</taxon>
        <taxon>Bacteroidota</taxon>
        <taxon>Flavobacteriia</taxon>
        <taxon>Flavobacteriales</taxon>
        <taxon>Flavobacteriaceae</taxon>
    </lineage>
</organism>
<evidence type="ECO:0000313" key="1">
    <source>
        <dbReference type="EMBL" id="SFJ57667.1"/>
    </source>
</evidence>
<gene>
    <name evidence="1" type="ORF">SAMN05443431_11065</name>
</gene>
<proteinExistence type="predicted"/>
<dbReference type="RefSeq" id="WP_090841914.1">
    <property type="nucleotide sequence ID" value="NZ_FORM01000010.1"/>
</dbReference>
<protein>
    <submittedName>
        <fullName evidence="1">Protein involved in gliding motility GldB</fullName>
    </submittedName>
</protein>
<dbReference type="Proteomes" id="UP000199559">
    <property type="component" value="Unassembled WGS sequence"/>
</dbReference>
<keyword evidence="2" id="KW-1185">Reference proteome</keyword>
<dbReference type="AlphaFoldDB" id="A0A1I3SJP8"/>